<evidence type="ECO:0000313" key="1">
    <source>
        <dbReference type="EMBL" id="DAF84973.1"/>
    </source>
</evidence>
<dbReference type="EMBL" id="BK015914">
    <property type="protein sequence ID" value="DAF84973.1"/>
    <property type="molecule type" value="Genomic_DNA"/>
</dbReference>
<proteinExistence type="predicted"/>
<organism evidence="1">
    <name type="scientific">Siphoviridae sp. ctEw721</name>
    <dbReference type="NCBI Taxonomy" id="2825400"/>
    <lineage>
        <taxon>Viruses</taxon>
        <taxon>Duplodnaviria</taxon>
        <taxon>Heunggongvirae</taxon>
        <taxon>Uroviricota</taxon>
        <taxon>Caudoviricetes</taxon>
    </lineage>
</organism>
<accession>A0A8S5TRZ1</accession>
<protein>
    <submittedName>
        <fullName evidence="1">Uncharacterized protein</fullName>
    </submittedName>
</protein>
<name>A0A8S5TRZ1_9CAUD</name>
<sequence length="361" mass="40523">MVDKKYVSHYEGKKIDDLLDKINDLEIDNYYPKLEVDELLSKKADADKYYNKEQVDELETFEADTPNAQVTVGKLEEGTPLAGLSVKTVLKMILYGGAKNPVLVDPSFDCEITQPLFGVCGALYTLKGTLKFDRGSITPDYGTSGFRAGLPYKYVANEVDYETQELNYNFSLDIAALKPGENLTTFAVYYNEGEQPLNSLGAPFDNPYPAGELSKKVNIIGLTASYSGLNGEYTEDNFSTELIPIEDEDYQKVGLFGNDGLISGYQIKTPDMQLASDVQSILLPKGIKICGIQSWDMNKGTWNWFYGDNAEETVVANSWVEKETVEKLIDGTTVFYNRFDYNIETYGTMGENYFRFLIKEI</sequence>
<reference evidence="1" key="1">
    <citation type="journal article" date="2021" name="Proc. Natl. Acad. Sci. U.S.A.">
        <title>A Catalog of Tens of Thousands of Viruses from Human Metagenomes Reveals Hidden Associations with Chronic Diseases.</title>
        <authorList>
            <person name="Tisza M.J."/>
            <person name="Buck C.B."/>
        </authorList>
    </citation>
    <scope>NUCLEOTIDE SEQUENCE</scope>
    <source>
        <strain evidence="1">CtEw721</strain>
    </source>
</reference>